<feature type="transmembrane region" description="Helical" evidence="17">
    <location>
        <begin position="20"/>
        <end position="45"/>
    </location>
</feature>
<dbReference type="InterPro" id="IPR048254">
    <property type="entry name" value="CDP_ALCOHOL_P_TRANSF_CS"/>
</dbReference>
<keyword evidence="13" id="KW-0594">Phospholipid biosynthesis</keyword>
<evidence type="ECO:0000313" key="18">
    <source>
        <dbReference type="EMBL" id="TDQ68748.1"/>
    </source>
</evidence>
<dbReference type="GO" id="GO:0012505">
    <property type="term" value="C:endomembrane system"/>
    <property type="evidence" value="ECO:0007669"/>
    <property type="project" value="UniProtKB-SubCell"/>
</dbReference>
<evidence type="ECO:0000313" key="19">
    <source>
        <dbReference type="Proteomes" id="UP000294855"/>
    </source>
</evidence>
<keyword evidence="9 17" id="KW-0812">Transmembrane</keyword>
<evidence type="ECO:0000256" key="5">
    <source>
        <dbReference type="ARBA" id="ARBA00013174"/>
    </source>
</evidence>
<keyword evidence="14" id="KW-1208">Phospholipid metabolism</keyword>
<dbReference type="OrthoDB" id="221913at2157"/>
<sequence length="234" mass="25195">MKVLHLLKAPDFVSMVNLLFGMMAIFLAFSGAYGAAAACLLVAAAADGMDGYVARKTSSGPLGPHIDSLIDAVSFGVAPAVIIYCMSESIISTVFVFVYVACGILRLARYNAFPPEKPEYSGIPITGAAVAIALAIILNFNVEKTGLTNAYTMEMLVIFMFVLSLLMISTIPYSKVMKKRTFVLLIVLFLGTIASVFVETPYVLIFPLILSILMLMYLVSPIIGLIGKKKSVEL</sequence>
<accession>A0A484F3M5</accession>
<dbReference type="GO" id="GO:0016020">
    <property type="term" value="C:membrane"/>
    <property type="evidence" value="ECO:0007669"/>
    <property type="project" value="UniProtKB-SubCell"/>
</dbReference>
<evidence type="ECO:0000256" key="10">
    <source>
        <dbReference type="ARBA" id="ARBA00022989"/>
    </source>
</evidence>
<dbReference type="RefSeq" id="WP_133517398.1">
    <property type="nucleotide sequence ID" value="NZ_JAHDUW010000003.1"/>
</dbReference>
<evidence type="ECO:0000256" key="2">
    <source>
        <dbReference type="ARBA" id="ARBA00004141"/>
    </source>
</evidence>
<dbReference type="EMBL" id="SNYS01000008">
    <property type="protein sequence ID" value="TDQ68748.1"/>
    <property type="molecule type" value="Genomic_DNA"/>
</dbReference>
<evidence type="ECO:0000256" key="11">
    <source>
        <dbReference type="ARBA" id="ARBA00023098"/>
    </source>
</evidence>
<name>A0A484F3M5_9EURY</name>
<dbReference type="Proteomes" id="UP000294855">
    <property type="component" value="Unassembled WGS sequence"/>
</dbReference>
<gene>
    <name evidence="18" type="ORF">C7391_0941</name>
</gene>
<feature type="transmembrane region" description="Helical" evidence="17">
    <location>
        <begin position="150"/>
        <end position="169"/>
    </location>
</feature>
<feature type="transmembrane region" description="Helical" evidence="17">
    <location>
        <begin position="66"/>
        <end position="84"/>
    </location>
</feature>
<evidence type="ECO:0000256" key="1">
    <source>
        <dbReference type="ARBA" id="ARBA00000287"/>
    </source>
</evidence>
<dbReference type="Pfam" id="PF01066">
    <property type="entry name" value="CDP-OH_P_transf"/>
    <property type="match status" value="1"/>
</dbReference>
<keyword evidence="7" id="KW-0444">Lipid biosynthesis</keyword>
<comment type="catalytic activity">
    <reaction evidence="1">
        <text>a CDP-1,2-diacyl-sn-glycerol + L-serine = a 1,2-diacyl-sn-glycero-3-phospho-L-serine + CMP + H(+)</text>
        <dbReference type="Rhea" id="RHEA:16913"/>
        <dbReference type="ChEBI" id="CHEBI:15378"/>
        <dbReference type="ChEBI" id="CHEBI:33384"/>
        <dbReference type="ChEBI" id="CHEBI:57262"/>
        <dbReference type="ChEBI" id="CHEBI:58332"/>
        <dbReference type="ChEBI" id="CHEBI:60377"/>
        <dbReference type="EC" id="2.7.8.8"/>
    </reaction>
</comment>
<reference evidence="18 19" key="1">
    <citation type="submission" date="2019-03" db="EMBL/GenBank/DDBJ databases">
        <title>Genomic Encyclopedia of Type Strains, Phase IV (KMG-IV): sequencing the most valuable type-strain genomes for metagenomic binning, comparative biology and taxonomic classification.</title>
        <authorList>
            <person name="Goeker M."/>
        </authorList>
    </citation>
    <scope>NUCLEOTIDE SEQUENCE [LARGE SCALE GENOMIC DNA]</scope>
    <source>
        <strain evidence="18 19">DSM 13328</strain>
    </source>
</reference>
<keyword evidence="11" id="KW-0443">Lipid metabolism</keyword>
<feature type="transmembrane region" description="Helical" evidence="17">
    <location>
        <begin position="204"/>
        <end position="226"/>
    </location>
</feature>
<feature type="transmembrane region" description="Helical" evidence="17">
    <location>
        <begin position="181"/>
        <end position="198"/>
    </location>
</feature>
<evidence type="ECO:0000256" key="16">
    <source>
        <dbReference type="RuleBase" id="RU003750"/>
    </source>
</evidence>
<dbReference type="GO" id="GO:0003882">
    <property type="term" value="F:CDP-diacylglycerol-serine O-phosphatidyltransferase activity"/>
    <property type="evidence" value="ECO:0007669"/>
    <property type="project" value="UniProtKB-EC"/>
</dbReference>
<evidence type="ECO:0000256" key="7">
    <source>
        <dbReference type="ARBA" id="ARBA00022516"/>
    </source>
</evidence>
<comment type="caution">
    <text evidence="18">The sequence shown here is derived from an EMBL/GenBank/DDBJ whole genome shotgun (WGS) entry which is preliminary data.</text>
</comment>
<keyword evidence="10 17" id="KW-1133">Transmembrane helix</keyword>
<feature type="transmembrane region" description="Helical" evidence="17">
    <location>
        <begin position="120"/>
        <end position="138"/>
    </location>
</feature>
<comment type="similarity">
    <text evidence="4 16">Belongs to the CDP-alcohol phosphatidyltransferase class-I family.</text>
</comment>
<dbReference type="AlphaFoldDB" id="A0A484F3M5"/>
<dbReference type="PROSITE" id="PS00379">
    <property type="entry name" value="CDP_ALCOHOL_P_TRANSF"/>
    <property type="match status" value="1"/>
</dbReference>
<dbReference type="EC" id="2.7.8.8" evidence="5"/>
<dbReference type="InterPro" id="IPR000462">
    <property type="entry name" value="CDP-OH_P_trans"/>
</dbReference>
<evidence type="ECO:0000256" key="3">
    <source>
        <dbReference type="ARBA" id="ARBA00004308"/>
    </source>
</evidence>
<evidence type="ECO:0000256" key="17">
    <source>
        <dbReference type="SAM" id="Phobius"/>
    </source>
</evidence>
<dbReference type="GO" id="GO:0008654">
    <property type="term" value="P:phospholipid biosynthetic process"/>
    <property type="evidence" value="ECO:0007669"/>
    <property type="project" value="UniProtKB-KW"/>
</dbReference>
<evidence type="ECO:0000256" key="6">
    <source>
        <dbReference type="ARBA" id="ARBA00017171"/>
    </source>
</evidence>
<dbReference type="Gene3D" id="1.20.120.1760">
    <property type="match status" value="1"/>
</dbReference>
<dbReference type="InterPro" id="IPR043130">
    <property type="entry name" value="CDP-OH_PTrfase_TM_dom"/>
</dbReference>
<keyword evidence="12 17" id="KW-0472">Membrane</keyword>
<dbReference type="InterPro" id="IPR004533">
    <property type="entry name" value="CDP-diaglyc--ser_O-PTrfase"/>
</dbReference>
<evidence type="ECO:0000256" key="12">
    <source>
        <dbReference type="ARBA" id="ARBA00023136"/>
    </source>
</evidence>
<proteinExistence type="inferred from homology"/>
<evidence type="ECO:0000256" key="8">
    <source>
        <dbReference type="ARBA" id="ARBA00022679"/>
    </source>
</evidence>
<evidence type="ECO:0000256" key="9">
    <source>
        <dbReference type="ARBA" id="ARBA00022692"/>
    </source>
</evidence>
<organism evidence="18 19">
    <name type="scientific">Methanimicrococcus blatticola</name>
    <dbReference type="NCBI Taxonomy" id="91560"/>
    <lineage>
        <taxon>Archaea</taxon>
        <taxon>Methanobacteriati</taxon>
        <taxon>Methanobacteriota</taxon>
        <taxon>Stenosarchaea group</taxon>
        <taxon>Methanomicrobia</taxon>
        <taxon>Methanosarcinales</taxon>
        <taxon>Methanosarcinaceae</taxon>
        <taxon>Methanimicrococcus</taxon>
    </lineage>
</organism>
<feature type="transmembrane region" description="Helical" evidence="17">
    <location>
        <begin position="90"/>
        <end position="108"/>
    </location>
</feature>
<evidence type="ECO:0000256" key="13">
    <source>
        <dbReference type="ARBA" id="ARBA00023209"/>
    </source>
</evidence>
<keyword evidence="19" id="KW-1185">Reference proteome</keyword>
<protein>
    <recommendedName>
        <fullName evidence="6">CDP-diacylglycerol--serine O-phosphatidyltransferase</fullName>
        <ecNumber evidence="5">2.7.8.8</ecNumber>
    </recommendedName>
    <alternativeName>
        <fullName evidence="15">Phosphatidylserine synthase</fullName>
    </alternativeName>
</protein>
<evidence type="ECO:0000256" key="4">
    <source>
        <dbReference type="ARBA" id="ARBA00010441"/>
    </source>
</evidence>
<evidence type="ECO:0000256" key="14">
    <source>
        <dbReference type="ARBA" id="ARBA00023264"/>
    </source>
</evidence>
<keyword evidence="8 16" id="KW-0808">Transferase</keyword>
<evidence type="ECO:0000256" key="15">
    <source>
        <dbReference type="ARBA" id="ARBA00032361"/>
    </source>
</evidence>
<comment type="subcellular location">
    <subcellularLocation>
        <location evidence="3">Endomembrane system</location>
    </subcellularLocation>
    <subcellularLocation>
        <location evidence="2">Membrane</location>
        <topology evidence="2">Multi-pass membrane protein</topology>
    </subcellularLocation>
</comment>
<dbReference type="NCBIfam" id="TIGR00473">
    <property type="entry name" value="pssA"/>
    <property type="match status" value="1"/>
</dbReference>